<dbReference type="Proteomes" id="UP000594263">
    <property type="component" value="Unplaced"/>
</dbReference>
<feature type="chain" id="PRO_5029766444" evidence="1">
    <location>
        <begin position="28"/>
        <end position="83"/>
    </location>
</feature>
<protein>
    <submittedName>
        <fullName evidence="2">Uncharacterized protein</fullName>
    </submittedName>
</protein>
<dbReference type="EnsemblPlants" id="Kaladp0091s0010.1.v1.1">
    <property type="protein sequence ID" value="Kaladp0091s0010.1.v1.1"/>
    <property type="gene ID" value="Kaladp0091s0010.v1.1"/>
</dbReference>
<name>A0A7N0UX79_KALFE</name>
<dbReference type="Gramene" id="Kaladp0091s0010.1.v1.1">
    <property type="protein sequence ID" value="Kaladp0091s0010.1.v1.1"/>
    <property type="gene ID" value="Kaladp0091s0010.v1.1"/>
</dbReference>
<evidence type="ECO:0000256" key="1">
    <source>
        <dbReference type="SAM" id="SignalP"/>
    </source>
</evidence>
<keyword evidence="3" id="KW-1185">Reference proteome</keyword>
<reference evidence="2" key="1">
    <citation type="submission" date="2021-01" db="UniProtKB">
        <authorList>
            <consortium name="EnsemblPlants"/>
        </authorList>
    </citation>
    <scope>IDENTIFICATION</scope>
</reference>
<evidence type="ECO:0000313" key="2">
    <source>
        <dbReference type="EnsemblPlants" id="Kaladp0091s0010.1.v1.1"/>
    </source>
</evidence>
<sequence>MKNSAAASASAVFLLLLLTIGMDGVACQFGPITCASLKNTLPKCTSSACEKFCLAKYQNYKPSSAITWECFGVSQCTCTLCHG</sequence>
<evidence type="ECO:0000313" key="3">
    <source>
        <dbReference type="Proteomes" id="UP000594263"/>
    </source>
</evidence>
<organism evidence="2 3">
    <name type="scientific">Kalanchoe fedtschenkoi</name>
    <name type="common">Lavender scallops</name>
    <name type="synonym">South American air plant</name>
    <dbReference type="NCBI Taxonomy" id="63787"/>
    <lineage>
        <taxon>Eukaryota</taxon>
        <taxon>Viridiplantae</taxon>
        <taxon>Streptophyta</taxon>
        <taxon>Embryophyta</taxon>
        <taxon>Tracheophyta</taxon>
        <taxon>Spermatophyta</taxon>
        <taxon>Magnoliopsida</taxon>
        <taxon>eudicotyledons</taxon>
        <taxon>Gunneridae</taxon>
        <taxon>Pentapetalae</taxon>
        <taxon>Saxifragales</taxon>
        <taxon>Crassulaceae</taxon>
        <taxon>Kalanchoe</taxon>
    </lineage>
</organism>
<feature type="signal peptide" evidence="1">
    <location>
        <begin position="1"/>
        <end position="27"/>
    </location>
</feature>
<keyword evidence="1" id="KW-0732">Signal</keyword>
<dbReference type="AlphaFoldDB" id="A0A7N0UX79"/>
<proteinExistence type="predicted"/>
<accession>A0A7N0UX79</accession>